<accession>A0A0K8RFS4</accession>
<proteinExistence type="evidence at transcript level"/>
<keyword evidence="2" id="KW-0732">Signal</keyword>
<evidence type="ECO:0000313" key="3">
    <source>
        <dbReference type="EMBL" id="JAA69683.1"/>
    </source>
</evidence>
<dbReference type="AlphaFoldDB" id="A0A0K8RFS4"/>
<feature type="compositionally biased region" description="Basic residues" evidence="1">
    <location>
        <begin position="43"/>
        <end position="55"/>
    </location>
</feature>
<name>A0A0K8RFS4_IXORI</name>
<evidence type="ECO:0000256" key="1">
    <source>
        <dbReference type="SAM" id="MobiDB-lite"/>
    </source>
</evidence>
<feature type="signal peptide" evidence="2">
    <location>
        <begin position="1"/>
        <end position="19"/>
    </location>
</feature>
<dbReference type="EMBL" id="GADI01004125">
    <property type="protein sequence ID" value="JAA69683.1"/>
    <property type="molecule type" value="mRNA"/>
</dbReference>
<protein>
    <submittedName>
        <fullName evidence="3">Putative secreted protein</fullName>
    </submittedName>
</protein>
<feature type="chain" id="PRO_5005517803" evidence="2">
    <location>
        <begin position="20"/>
        <end position="75"/>
    </location>
</feature>
<evidence type="ECO:0000256" key="2">
    <source>
        <dbReference type="SAM" id="SignalP"/>
    </source>
</evidence>
<reference evidence="3" key="1">
    <citation type="submission" date="2012-12" db="EMBL/GenBank/DDBJ databases">
        <title>Identification and characterization of a phenylalanine ammonia-lyase gene family in Isatis indigotica Fort.</title>
        <authorList>
            <person name="Liu Q."/>
            <person name="Chen J."/>
            <person name="Zhou X."/>
            <person name="Di P."/>
            <person name="Xiao Y."/>
            <person name="Xuan H."/>
            <person name="Zhang L."/>
            <person name="Chen W."/>
        </authorList>
    </citation>
    <scope>NUCLEOTIDE SEQUENCE</scope>
    <source>
        <tissue evidence="3">Salivary gland</tissue>
    </source>
</reference>
<organism evidence="3">
    <name type="scientific">Ixodes ricinus</name>
    <name type="common">Common tick</name>
    <name type="synonym">Acarus ricinus</name>
    <dbReference type="NCBI Taxonomy" id="34613"/>
    <lineage>
        <taxon>Eukaryota</taxon>
        <taxon>Metazoa</taxon>
        <taxon>Ecdysozoa</taxon>
        <taxon>Arthropoda</taxon>
        <taxon>Chelicerata</taxon>
        <taxon>Arachnida</taxon>
        <taxon>Acari</taxon>
        <taxon>Parasitiformes</taxon>
        <taxon>Ixodida</taxon>
        <taxon>Ixodoidea</taxon>
        <taxon>Ixodidae</taxon>
        <taxon>Ixodinae</taxon>
        <taxon>Ixodes</taxon>
    </lineage>
</organism>
<feature type="region of interest" description="Disordered" evidence="1">
    <location>
        <begin position="28"/>
        <end position="75"/>
    </location>
</feature>
<sequence length="75" mass="8308">MLKSSIVVFAICFVVYINCVPTRVADHGNFPDPSSGLSDGNRKGTRRGRGKRVKTVNRTGTVTLRVRGPPYPNYR</sequence>